<keyword evidence="2" id="KW-1185">Reference proteome</keyword>
<sequence>MSTPGAYRAGAEALAGITLPPLDAGLMLGRDRGAQPYVVRAFGPRPMLVSVLSGFWLARLVTFRAMALGARLVIHPALQPTWTGFAEAATGGRDRTVVLDSAGLAGLAGTPTHPIWYVGVGEERPPGPWQTTLSVIPQLSVGQVRLVLDADLVVASTLTPLEAGLAATALRLHPDHTGHLQSISGEMVAAFGGRSDHYLLLSVTSMEKGLFGPPTRD</sequence>
<evidence type="ECO:0000313" key="2">
    <source>
        <dbReference type="Proteomes" id="UP000199645"/>
    </source>
</evidence>
<dbReference type="OrthoDB" id="4669120at2"/>
<dbReference type="RefSeq" id="WP_093616140.1">
    <property type="nucleotide sequence ID" value="NZ_BOMT01000043.1"/>
</dbReference>
<proteinExistence type="predicted"/>
<dbReference type="EMBL" id="FONV01000007">
    <property type="protein sequence ID" value="SFF21217.1"/>
    <property type="molecule type" value="Genomic_DNA"/>
</dbReference>
<reference evidence="1 2" key="1">
    <citation type="submission" date="2016-10" db="EMBL/GenBank/DDBJ databases">
        <authorList>
            <person name="de Groot N.N."/>
        </authorList>
    </citation>
    <scope>NUCLEOTIDE SEQUENCE [LARGE SCALE GENOMIC DNA]</scope>
    <source>
        <strain evidence="1 2">DSM 43019</strain>
    </source>
</reference>
<gene>
    <name evidence="1" type="ORF">SAMN05421541_107201</name>
</gene>
<accession>A0A1I2GWS0</accession>
<name>A0A1I2GWS0_9ACTN</name>
<evidence type="ECO:0000313" key="1">
    <source>
        <dbReference type="EMBL" id="SFF21217.1"/>
    </source>
</evidence>
<dbReference type="STRING" id="35752.SAMN05421541_107201"/>
<dbReference type="Proteomes" id="UP000199645">
    <property type="component" value="Unassembled WGS sequence"/>
</dbReference>
<organism evidence="1 2">
    <name type="scientific">Actinoplanes philippinensis</name>
    <dbReference type="NCBI Taxonomy" id="35752"/>
    <lineage>
        <taxon>Bacteria</taxon>
        <taxon>Bacillati</taxon>
        <taxon>Actinomycetota</taxon>
        <taxon>Actinomycetes</taxon>
        <taxon>Micromonosporales</taxon>
        <taxon>Micromonosporaceae</taxon>
        <taxon>Actinoplanes</taxon>
    </lineage>
</organism>
<dbReference type="AlphaFoldDB" id="A0A1I2GWS0"/>
<protein>
    <submittedName>
        <fullName evidence="1">Uncharacterized protein</fullName>
    </submittedName>
</protein>